<comment type="caution">
    <text evidence="9">The sequence shown here is derived from an EMBL/GenBank/DDBJ whole genome shotgun (WGS) entry which is preliminary data.</text>
</comment>
<dbReference type="InterPro" id="IPR015300">
    <property type="entry name" value="DNA-bd_pseudobarrel_sf"/>
</dbReference>
<feature type="region of interest" description="Disordered" evidence="7">
    <location>
        <begin position="1"/>
        <end position="51"/>
    </location>
</feature>
<evidence type="ECO:0000256" key="7">
    <source>
        <dbReference type="SAM" id="MobiDB-lite"/>
    </source>
</evidence>
<dbReference type="SMART" id="SM01019">
    <property type="entry name" value="B3"/>
    <property type="match status" value="1"/>
</dbReference>
<dbReference type="PANTHER" id="PTHR31391:SF135">
    <property type="entry name" value="B3 DOMAIN-CONTAINING PROTEIN OS01G0234100-LIKE ISOFORM X1"/>
    <property type="match status" value="1"/>
</dbReference>
<evidence type="ECO:0000256" key="1">
    <source>
        <dbReference type="ARBA" id="ARBA00004123"/>
    </source>
</evidence>
<keyword evidence="2" id="KW-0805">Transcription regulation</keyword>
<proteinExistence type="predicted"/>
<dbReference type="GO" id="GO:0005634">
    <property type="term" value="C:nucleus"/>
    <property type="evidence" value="ECO:0007669"/>
    <property type="project" value="UniProtKB-SubCell"/>
</dbReference>
<protein>
    <recommendedName>
        <fullName evidence="8">TF-B3 domain-containing protein</fullName>
    </recommendedName>
</protein>
<evidence type="ECO:0000259" key="8">
    <source>
        <dbReference type="PROSITE" id="PS50863"/>
    </source>
</evidence>
<dbReference type="GO" id="GO:0003677">
    <property type="term" value="F:DNA binding"/>
    <property type="evidence" value="ECO:0007669"/>
    <property type="project" value="UniProtKB-KW"/>
</dbReference>
<evidence type="ECO:0000256" key="4">
    <source>
        <dbReference type="ARBA" id="ARBA00023163"/>
    </source>
</evidence>
<dbReference type="Pfam" id="PF02362">
    <property type="entry name" value="B3"/>
    <property type="match status" value="1"/>
</dbReference>
<feature type="domain" description="TF-B3" evidence="8">
    <location>
        <begin position="133"/>
        <end position="224"/>
    </location>
</feature>
<reference evidence="9" key="1">
    <citation type="submission" date="2022-08" db="EMBL/GenBank/DDBJ databases">
        <authorList>
            <person name="Gutierrez-Valencia J."/>
        </authorList>
    </citation>
    <scope>NUCLEOTIDE SEQUENCE</scope>
</reference>
<dbReference type="InterPro" id="IPR044837">
    <property type="entry name" value="REM16-like"/>
</dbReference>
<dbReference type="Gene3D" id="2.40.330.10">
    <property type="entry name" value="DNA-binding pseudobarrel domain"/>
    <property type="match status" value="1"/>
</dbReference>
<evidence type="ECO:0000313" key="9">
    <source>
        <dbReference type="EMBL" id="CAI0430016.1"/>
    </source>
</evidence>
<organism evidence="9 10">
    <name type="scientific">Linum tenue</name>
    <dbReference type="NCBI Taxonomy" id="586396"/>
    <lineage>
        <taxon>Eukaryota</taxon>
        <taxon>Viridiplantae</taxon>
        <taxon>Streptophyta</taxon>
        <taxon>Embryophyta</taxon>
        <taxon>Tracheophyta</taxon>
        <taxon>Spermatophyta</taxon>
        <taxon>Magnoliopsida</taxon>
        <taxon>eudicotyledons</taxon>
        <taxon>Gunneridae</taxon>
        <taxon>Pentapetalae</taxon>
        <taxon>rosids</taxon>
        <taxon>fabids</taxon>
        <taxon>Malpighiales</taxon>
        <taxon>Linaceae</taxon>
        <taxon>Linum</taxon>
    </lineage>
</organism>
<evidence type="ECO:0000256" key="6">
    <source>
        <dbReference type="SAM" id="Coils"/>
    </source>
</evidence>
<comment type="subcellular location">
    <subcellularLocation>
        <location evidence="1">Nucleus</location>
    </subcellularLocation>
</comment>
<keyword evidence="5" id="KW-0539">Nucleus</keyword>
<keyword evidence="4" id="KW-0804">Transcription</keyword>
<feature type="compositionally biased region" description="Basic residues" evidence="7">
    <location>
        <begin position="256"/>
        <end position="265"/>
    </location>
</feature>
<evidence type="ECO:0000256" key="5">
    <source>
        <dbReference type="ARBA" id="ARBA00023242"/>
    </source>
</evidence>
<dbReference type="PANTHER" id="PTHR31391">
    <property type="entry name" value="B3 DOMAIN-CONTAINING PROTEIN OS11G0197600-RELATED"/>
    <property type="match status" value="1"/>
</dbReference>
<feature type="compositionally biased region" description="Polar residues" evidence="7">
    <location>
        <begin position="37"/>
        <end position="51"/>
    </location>
</feature>
<sequence>MGETVKKEVEDGDSSRASPMPHDDYKSAGEDDAATLTRLSLSPDSADANPNTDLIPISVPLDIPIEKRKRRLKIKLSCSDSKIDHAMSSHAGKCIRQHEARTDVLSTPKEVKSPALIRAEEIQSNLEPEFPSFLKALVRSHVGSCFWMGLPGPFCRANLPQEDTTVTLEDEDGKEFNIKYIGYKTGLSAGWRQFCVAHNLLEGDALVFQLVGNCRFKVYIIRSNDLAEVDGALVMAIVPSKSAKKRRCKVPQSSFLRKKKRKPSKPRSSFHDGQPPAGQSENDSEEVGSEVLEGFKLSFPGLKFEDIQSFEDFSIVIEGLVLDSELTEDVRRKYYKLCCCQNAFLHENLIKGLNFKLIAGVISETISIADAMRGCDLSTSRDEFATWDKTLKATELFGMNVGFLRARLTHLVTLAFDSEDAAKTRRYMEARTERLHIEDEIRNIEAKLVGLKATHERYESDVENLKTRAERYEVRFNREVLAPW</sequence>
<dbReference type="Proteomes" id="UP001154282">
    <property type="component" value="Unassembled WGS sequence"/>
</dbReference>
<keyword evidence="6" id="KW-0175">Coiled coil</keyword>
<dbReference type="CDD" id="cd10017">
    <property type="entry name" value="B3_DNA"/>
    <property type="match status" value="1"/>
</dbReference>
<name>A0AAV0L9P5_9ROSI</name>
<gene>
    <name evidence="9" type="ORF">LITE_LOCUS22412</name>
</gene>
<evidence type="ECO:0000256" key="2">
    <source>
        <dbReference type="ARBA" id="ARBA00023015"/>
    </source>
</evidence>
<dbReference type="AlphaFoldDB" id="A0AAV0L9P5"/>
<feature type="coiled-coil region" evidence="6">
    <location>
        <begin position="427"/>
        <end position="475"/>
    </location>
</feature>
<dbReference type="PROSITE" id="PS50863">
    <property type="entry name" value="B3"/>
    <property type="match status" value="1"/>
</dbReference>
<evidence type="ECO:0000256" key="3">
    <source>
        <dbReference type="ARBA" id="ARBA00023125"/>
    </source>
</evidence>
<keyword evidence="3" id="KW-0238">DNA-binding</keyword>
<dbReference type="InterPro" id="IPR003340">
    <property type="entry name" value="B3_DNA-bd"/>
</dbReference>
<keyword evidence="10" id="KW-1185">Reference proteome</keyword>
<dbReference type="SUPFAM" id="SSF101936">
    <property type="entry name" value="DNA-binding pseudobarrel domain"/>
    <property type="match status" value="1"/>
</dbReference>
<accession>A0AAV0L9P5</accession>
<dbReference type="EMBL" id="CAMGYJ010000006">
    <property type="protein sequence ID" value="CAI0430016.1"/>
    <property type="molecule type" value="Genomic_DNA"/>
</dbReference>
<evidence type="ECO:0000313" key="10">
    <source>
        <dbReference type="Proteomes" id="UP001154282"/>
    </source>
</evidence>
<feature type="region of interest" description="Disordered" evidence="7">
    <location>
        <begin position="249"/>
        <end position="285"/>
    </location>
</feature>